<evidence type="ECO:0000256" key="1">
    <source>
        <dbReference type="SAM" id="Phobius"/>
    </source>
</evidence>
<feature type="transmembrane region" description="Helical" evidence="1">
    <location>
        <begin position="275"/>
        <end position="293"/>
    </location>
</feature>
<feature type="transmembrane region" description="Helical" evidence="1">
    <location>
        <begin position="314"/>
        <end position="336"/>
    </location>
</feature>
<feature type="transmembrane region" description="Helical" evidence="1">
    <location>
        <begin position="156"/>
        <end position="178"/>
    </location>
</feature>
<name>A0ABP7D663_9MICO</name>
<feature type="transmembrane region" description="Helical" evidence="1">
    <location>
        <begin position="356"/>
        <end position="374"/>
    </location>
</feature>
<feature type="transmembrane region" description="Helical" evidence="1">
    <location>
        <begin position="59"/>
        <end position="80"/>
    </location>
</feature>
<feature type="transmembrane region" description="Helical" evidence="1">
    <location>
        <begin position="125"/>
        <end position="144"/>
    </location>
</feature>
<keyword evidence="1" id="KW-0812">Transmembrane</keyword>
<sequence>MSHSGPRVSDGSSIRRFFTYAVLFALLMVAGSGVAGLLGRVIDVGQPTEVFDDMLAQQTAFAVVGVPLYVVVAAWTRGRIRSDVTEARSRGFALYLTAASVVSIVLTVEAVQATVGWALGVPHGSAQFAELVVWGGVWLVHRWIERRVVGPDVLTWAGFLGSAIGLGVAAAGAVMLVGDLLGRVLGIPTTQAADAPSMLQLGVMTLVAGLPVWAVCWAVPARRFQRDTLWHVQVLLVGVAGGLLTAVVGASVLLDRLVVWLVTGTEERSATQLEALPWAIGALVVGGAVWAYHRAVLRVTDETARTEVRRAYDYLLAGVGLVAAAVGLVLMIVAGIEGLAGTEVALVGGGDPLDTVIAAATLLAVGGPVWWVFWRRVERAVQVDPVGERRSGSRRVYVLLVFGVAGVSAVAALLTGVVTALQDVFAGTLGPQTLQAVRYPLGIIVTSGLVAAYHWTVLRADRGVLGEQQHGPRYVLLVGPSDPDVVRAVHGRTGGSVHLLARTDTEAEPWSVDDLTEVLAGLPGPAVVVLADENGELHTIPVTPP</sequence>
<keyword evidence="1" id="KW-1133">Transmembrane helix</keyword>
<accession>A0ABP7D663</accession>
<feature type="transmembrane region" description="Helical" evidence="1">
    <location>
        <begin position="198"/>
        <end position="220"/>
    </location>
</feature>
<reference evidence="4" key="1">
    <citation type="journal article" date="2019" name="Int. J. Syst. Evol. Microbiol.">
        <title>The Global Catalogue of Microorganisms (GCM) 10K type strain sequencing project: providing services to taxonomists for standard genome sequencing and annotation.</title>
        <authorList>
            <consortium name="The Broad Institute Genomics Platform"/>
            <consortium name="The Broad Institute Genome Sequencing Center for Infectious Disease"/>
            <person name="Wu L."/>
            <person name="Ma J."/>
        </authorList>
    </citation>
    <scope>NUCLEOTIDE SEQUENCE [LARGE SCALE GENOMIC DNA]</scope>
    <source>
        <strain evidence="4">JCM 17125</strain>
    </source>
</reference>
<dbReference type="InterPro" id="IPR043728">
    <property type="entry name" value="DUF5671"/>
</dbReference>
<evidence type="ECO:0000313" key="4">
    <source>
        <dbReference type="Proteomes" id="UP001501468"/>
    </source>
</evidence>
<feature type="transmembrane region" description="Helical" evidence="1">
    <location>
        <begin position="92"/>
        <end position="119"/>
    </location>
</feature>
<feature type="domain" description="DUF5671" evidence="2">
    <location>
        <begin position="310"/>
        <end position="448"/>
    </location>
</feature>
<feature type="transmembrane region" description="Helical" evidence="1">
    <location>
        <begin position="395"/>
        <end position="419"/>
    </location>
</feature>
<feature type="transmembrane region" description="Helical" evidence="1">
    <location>
        <begin position="439"/>
        <end position="458"/>
    </location>
</feature>
<keyword evidence="1" id="KW-0472">Membrane</keyword>
<dbReference type="Proteomes" id="UP001501468">
    <property type="component" value="Unassembled WGS sequence"/>
</dbReference>
<organism evidence="3 4">
    <name type="scientific">Terrabacter ginsenosidimutans</name>
    <dbReference type="NCBI Taxonomy" id="490575"/>
    <lineage>
        <taxon>Bacteria</taxon>
        <taxon>Bacillati</taxon>
        <taxon>Actinomycetota</taxon>
        <taxon>Actinomycetes</taxon>
        <taxon>Micrococcales</taxon>
        <taxon>Intrasporangiaceae</taxon>
        <taxon>Terrabacter</taxon>
    </lineage>
</organism>
<feature type="domain" description="DUF5671" evidence="2">
    <location>
        <begin position="160"/>
        <end position="262"/>
    </location>
</feature>
<comment type="caution">
    <text evidence="3">The sequence shown here is derived from an EMBL/GenBank/DDBJ whole genome shotgun (WGS) entry which is preliminary data.</text>
</comment>
<feature type="domain" description="DUF5671" evidence="2">
    <location>
        <begin position="16"/>
        <end position="125"/>
    </location>
</feature>
<feature type="transmembrane region" description="Helical" evidence="1">
    <location>
        <begin position="17"/>
        <end position="39"/>
    </location>
</feature>
<dbReference type="Pfam" id="PF18920">
    <property type="entry name" value="DUF5671"/>
    <property type="match status" value="3"/>
</dbReference>
<evidence type="ECO:0000313" key="3">
    <source>
        <dbReference type="EMBL" id="GAA3700180.1"/>
    </source>
</evidence>
<dbReference type="EMBL" id="BAABDC010000002">
    <property type="protein sequence ID" value="GAA3700180.1"/>
    <property type="molecule type" value="Genomic_DNA"/>
</dbReference>
<evidence type="ECO:0000259" key="2">
    <source>
        <dbReference type="Pfam" id="PF18920"/>
    </source>
</evidence>
<protein>
    <recommendedName>
        <fullName evidence="2">DUF5671 domain-containing protein</fullName>
    </recommendedName>
</protein>
<feature type="transmembrane region" description="Helical" evidence="1">
    <location>
        <begin position="232"/>
        <end position="255"/>
    </location>
</feature>
<gene>
    <name evidence="3" type="ORF">GCM10022399_15780</name>
</gene>
<proteinExistence type="predicted"/>
<keyword evidence="4" id="KW-1185">Reference proteome</keyword>